<sequence>MVVVAWGCCFLLAAFARALRWLVQLPALLCCEAMVWAVSFLAFPLRMLTAVERERKLGRLIGEMQVQMDDLVWENKQLEEKVQAALREQEAMDALLDEMEDEHDDAFARIDALEAQLKALRQENMRLNEHKGKSMWDKAPARHGNDDVNTKASESEKKPAARSPREASSGRERGEEEEAVAGTQEDAALKLKSADPASVLALTTTAPAADEQQAKVAARRRSLFSLGMSLAVGAVAWSADAPCLPLLAGLFAVVGVSMRSVSRLRRGGPAADAVALLSLNWFLLGALTSPMLPGVAHAVVPRAGRVLGPALAWFAAAMPIPCD</sequence>
<keyword evidence="3" id="KW-0732">Signal</keyword>
<proteinExistence type="predicted"/>
<feature type="chain" id="PRO_5009188522" evidence="3">
    <location>
        <begin position="19"/>
        <end position="323"/>
    </location>
</feature>
<dbReference type="Proteomes" id="UP000095767">
    <property type="component" value="Unassembled WGS sequence"/>
</dbReference>
<feature type="transmembrane region" description="Helical" evidence="2">
    <location>
        <begin position="273"/>
        <end position="292"/>
    </location>
</feature>
<comment type="caution">
    <text evidence="4">The sequence shown here is derived from an EMBL/GenBank/DDBJ whole genome shotgun (WGS) entry which is preliminary data.</text>
</comment>
<feature type="transmembrane region" description="Helical" evidence="2">
    <location>
        <begin position="222"/>
        <end position="238"/>
    </location>
</feature>
<evidence type="ECO:0000313" key="4">
    <source>
        <dbReference type="EMBL" id="OEL29095.1"/>
    </source>
</evidence>
<feature type="compositionally biased region" description="Basic and acidic residues" evidence="1">
    <location>
        <begin position="128"/>
        <end position="174"/>
    </location>
</feature>
<keyword evidence="2" id="KW-0472">Membrane</keyword>
<organism evidence="4 5">
    <name type="scientific">Dichanthelium oligosanthes</name>
    <dbReference type="NCBI Taxonomy" id="888268"/>
    <lineage>
        <taxon>Eukaryota</taxon>
        <taxon>Viridiplantae</taxon>
        <taxon>Streptophyta</taxon>
        <taxon>Embryophyta</taxon>
        <taxon>Tracheophyta</taxon>
        <taxon>Spermatophyta</taxon>
        <taxon>Magnoliopsida</taxon>
        <taxon>Liliopsida</taxon>
        <taxon>Poales</taxon>
        <taxon>Poaceae</taxon>
        <taxon>PACMAD clade</taxon>
        <taxon>Panicoideae</taxon>
        <taxon>Panicodae</taxon>
        <taxon>Paniceae</taxon>
        <taxon>Dichantheliinae</taxon>
        <taxon>Dichanthelium</taxon>
    </lineage>
</organism>
<keyword evidence="2" id="KW-0812">Transmembrane</keyword>
<accession>A0A1E5VVE6</accession>
<dbReference type="OrthoDB" id="1937632at2759"/>
<dbReference type="PANTHER" id="PTHR36073">
    <property type="match status" value="1"/>
</dbReference>
<keyword evidence="2" id="KW-1133">Transmembrane helix</keyword>
<gene>
    <name evidence="4" type="ORF">BAE44_0009893</name>
</gene>
<dbReference type="EMBL" id="LWDX02028529">
    <property type="protein sequence ID" value="OEL29095.1"/>
    <property type="molecule type" value="Genomic_DNA"/>
</dbReference>
<feature type="transmembrane region" description="Helical" evidence="2">
    <location>
        <begin position="244"/>
        <end position="261"/>
    </location>
</feature>
<evidence type="ECO:0000256" key="2">
    <source>
        <dbReference type="SAM" id="Phobius"/>
    </source>
</evidence>
<dbReference type="AlphaFoldDB" id="A0A1E5VVE6"/>
<feature type="signal peptide" evidence="3">
    <location>
        <begin position="1"/>
        <end position="18"/>
    </location>
</feature>
<keyword evidence="5" id="KW-1185">Reference proteome</keyword>
<name>A0A1E5VVE6_9POAL</name>
<dbReference type="PANTHER" id="PTHR36073:SF1">
    <property type="entry name" value="OS01G0962100 PROTEIN"/>
    <property type="match status" value="1"/>
</dbReference>
<reference evidence="4 5" key="1">
    <citation type="submission" date="2016-09" db="EMBL/GenBank/DDBJ databases">
        <title>The draft genome of Dichanthelium oligosanthes: A C3 panicoid grass species.</title>
        <authorList>
            <person name="Studer A.J."/>
            <person name="Schnable J.C."/>
            <person name="Brutnell T.P."/>
        </authorList>
    </citation>
    <scope>NUCLEOTIDE SEQUENCE [LARGE SCALE GENOMIC DNA]</scope>
    <source>
        <strain evidence="5">cv. Kellogg 1175</strain>
        <tissue evidence="4">Leaf</tissue>
    </source>
</reference>
<feature type="transmembrane region" description="Helical" evidence="2">
    <location>
        <begin position="26"/>
        <end position="45"/>
    </location>
</feature>
<protein>
    <submittedName>
        <fullName evidence="4">Uncharacterized protein</fullName>
    </submittedName>
</protein>
<evidence type="ECO:0000256" key="1">
    <source>
        <dbReference type="SAM" id="MobiDB-lite"/>
    </source>
</evidence>
<evidence type="ECO:0000313" key="5">
    <source>
        <dbReference type="Proteomes" id="UP000095767"/>
    </source>
</evidence>
<dbReference type="STRING" id="888268.A0A1E5VVE6"/>
<evidence type="ECO:0000256" key="3">
    <source>
        <dbReference type="SAM" id="SignalP"/>
    </source>
</evidence>
<feature type="region of interest" description="Disordered" evidence="1">
    <location>
        <begin position="128"/>
        <end position="186"/>
    </location>
</feature>